<dbReference type="Proteomes" id="UP001165444">
    <property type="component" value="Unassembled WGS sequence"/>
</dbReference>
<dbReference type="RefSeq" id="WP_243323919.1">
    <property type="nucleotide sequence ID" value="NZ_JAKZMM010000011.1"/>
</dbReference>
<comment type="caution">
    <text evidence="1">The sequence shown here is derived from an EMBL/GenBank/DDBJ whole genome shotgun (WGS) entry which is preliminary data.</text>
</comment>
<gene>
    <name evidence="1" type="ORF">MUN53_06105</name>
</gene>
<dbReference type="Gene3D" id="2.120.10.30">
    <property type="entry name" value="TolB, C-terminal domain"/>
    <property type="match status" value="1"/>
</dbReference>
<protein>
    <submittedName>
        <fullName evidence="1">6-bladed beta-propeller</fullName>
    </submittedName>
</protein>
<organism evidence="1 2">
    <name type="scientific">Parabacteroides faecalis</name>
    <dbReference type="NCBI Taxonomy" id="2924040"/>
    <lineage>
        <taxon>Bacteria</taxon>
        <taxon>Pseudomonadati</taxon>
        <taxon>Bacteroidota</taxon>
        <taxon>Bacteroidia</taxon>
        <taxon>Bacteroidales</taxon>
        <taxon>Tannerellaceae</taxon>
        <taxon>Parabacteroides</taxon>
    </lineage>
</organism>
<evidence type="ECO:0000313" key="1">
    <source>
        <dbReference type="EMBL" id="MCJ2380188.1"/>
    </source>
</evidence>
<keyword evidence="2" id="KW-1185">Reference proteome</keyword>
<accession>A0ABT0BZI4</accession>
<dbReference type="EMBL" id="JAKZMM010000011">
    <property type="protein sequence ID" value="MCJ2380188.1"/>
    <property type="molecule type" value="Genomic_DNA"/>
</dbReference>
<dbReference type="Pfam" id="PF17170">
    <property type="entry name" value="DUF5128"/>
    <property type="match status" value="1"/>
</dbReference>
<dbReference type="PROSITE" id="PS51257">
    <property type="entry name" value="PROKAR_LIPOPROTEIN"/>
    <property type="match status" value="1"/>
</dbReference>
<reference evidence="1 2" key="1">
    <citation type="submission" date="2022-03" db="EMBL/GenBank/DDBJ databases">
        <title>Parabacteroides sp. nov. isolated from swine feces.</title>
        <authorList>
            <person name="Bak J.E."/>
        </authorList>
    </citation>
    <scope>NUCLEOTIDE SEQUENCE [LARGE SCALE GENOMIC DNA]</scope>
    <source>
        <strain evidence="1 2">AGMB00274</strain>
    </source>
</reference>
<dbReference type="InterPro" id="IPR011042">
    <property type="entry name" value="6-blade_b-propeller_TolB-like"/>
</dbReference>
<evidence type="ECO:0000313" key="2">
    <source>
        <dbReference type="Proteomes" id="UP001165444"/>
    </source>
</evidence>
<proteinExistence type="predicted"/>
<dbReference type="SUPFAM" id="SSF63825">
    <property type="entry name" value="YWTD domain"/>
    <property type="match status" value="1"/>
</dbReference>
<name>A0ABT0BZI4_9BACT</name>
<sequence length="367" mass="42931">MKMKKLVLLLVYACWFVGGICFFSSCQRQLDANAKIVKVSVDQADEEYLASSFIRNYKIIPLETNENCLLSSIDKIKKVNEKLFVLDRVNNAIFIFRESGEYLQSLFKVGNGPGEYVQIMDFDVEDDCLYVLDFPRQAILKYNEDLSYEGMVKYRTMASQFLILGEKIFLYNEPSGQKDDYRFSLIDKNGNYIENILPREELATYNYGGIDVFSKVNNIPFISPIYGNMIYSGDQFDQACQICFSERTFPDGENIEEYDISSPDFTYLLKEHFFVTDHHFIFSYGYDGNRCYAVYDREDDKMIAQGKIKNDLIENFRFFPRWGNGNLLIEEINPDLLYQYFPSLLNRKELLELKEEDNPVVVLYEVK</sequence>